<dbReference type="EMBL" id="ML145122">
    <property type="protein sequence ID" value="TBU58610.1"/>
    <property type="molecule type" value="Genomic_DNA"/>
</dbReference>
<dbReference type="Proteomes" id="UP000292082">
    <property type="component" value="Unassembled WGS sequence"/>
</dbReference>
<keyword evidence="3" id="KW-1185">Reference proteome</keyword>
<proteinExistence type="predicted"/>
<dbReference type="AlphaFoldDB" id="A0A4Q9PVT7"/>
<name>A0A4Q9PVT7_9APHY</name>
<evidence type="ECO:0008006" key="4">
    <source>
        <dbReference type="Google" id="ProtNLM"/>
    </source>
</evidence>
<protein>
    <recommendedName>
        <fullName evidence="4">F-box domain-containing protein</fullName>
    </recommendedName>
</protein>
<evidence type="ECO:0000313" key="3">
    <source>
        <dbReference type="Proteomes" id="UP000292082"/>
    </source>
</evidence>
<dbReference type="Gene3D" id="3.80.10.10">
    <property type="entry name" value="Ribonuclease Inhibitor"/>
    <property type="match status" value="1"/>
</dbReference>
<evidence type="ECO:0000256" key="1">
    <source>
        <dbReference type="SAM" id="MobiDB-lite"/>
    </source>
</evidence>
<reference evidence="2 3" key="1">
    <citation type="submission" date="2019-01" db="EMBL/GenBank/DDBJ databases">
        <title>Draft genome sequences of three monokaryotic isolates of the white-rot basidiomycete fungus Dichomitus squalens.</title>
        <authorList>
            <consortium name="DOE Joint Genome Institute"/>
            <person name="Lopez S.C."/>
            <person name="Andreopoulos B."/>
            <person name="Pangilinan J."/>
            <person name="Lipzen A."/>
            <person name="Riley R."/>
            <person name="Ahrendt S."/>
            <person name="Ng V."/>
            <person name="Barry K."/>
            <person name="Daum C."/>
            <person name="Grigoriev I.V."/>
            <person name="Hilden K.S."/>
            <person name="Makela M.R."/>
            <person name="de Vries R.P."/>
        </authorList>
    </citation>
    <scope>NUCLEOTIDE SEQUENCE [LARGE SCALE GENOMIC DNA]</scope>
    <source>
        <strain evidence="2 3">CBS 464.89</strain>
    </source>
</reference>
<feature type="compositionally biased region" description="Basic and acidic residues" evidence="1">
    <location>
        <begin position="575"/>
        <end position="587"/>
    </location>
</feature>
<feature type="compositionally biased region" description="Basic and acidic residues" evidence="1">
    <location>
        <begin position="628"/>
        <end position="640"/>
    </location>
</feature>
<sequence length="701" mass="78127">MRTRGVCKMEEGLSRGTGQSSGQKLAARLWHSTLRWQIHAPIASRLISIGPADICRPSLQNCKTFFEPTIRDCYGYSNILRPVSCSKQIQGIVIPPHQQESSKKRKAAEPVAAVRSVDDGGIACSRSTYHVIPDLSNALTQPPSYTYDPSILKGPRNPWLTTLKTKKALVLVCKAWSPSATELLYSDIVIRRMGQIPALTSTFRSDRRLSLLVRAICMETCVVLTHCADVVREDFEYILGQCTNLVSFSCHPHPHAYFPDSLDLPHGRLPNGYAAFDPAWILDLTHAGPQDFVVQKLSRLKTLDFTSLSRASLLTLACTLSRNNNLTSLTLGSIDDESPGYSYPITCLPDVTFHALTTLSIHCDCPSFLEYVTTRWSVPRLAYLACVHAEDIPIALLKSHGTNLTYLNLTYSSHRIQYMNANIEFLPRLRDLCPEISHLAMPIPHDARMALDIRSSTLRYLDIETHPVRFVSSYRTMALAPTAHVPQLKKVRFVIVGMLIGLPSLPLIFHPSILPGSDRVFEDITELPGADDSDDSDDHVDWLLRTTGGIETVLSQALVRQHSWAVVDDILYDGSEHSGAEGDPRLPEDDDSDSEGEYVYRSMPSSPEDAETNSSADGSEADMGDSCVENKDWNEAKYEGEGEVTDSDMEREWYEVEPEMPPYPNKVQFVDDALDSSRGQYSREAVLKAFSRSQLGDYLLD</sequence>
<gene>
    <name evidence="2" type="ORF">BD310DRAFT_967452</name>
</gene>
<dbReference type="InterPro" id="IPR032675">
    <property type="entry name" value="LRR_dom_sf"/>
</dbReference>
<organism evidence="2 3">
    <name type="scientific">Dichomitus squalens</name>
    <dbReference type="NCBI Taxonomy" id="114155"/>
    <lineage>
        <taxon>Eukaryota</taxon>
        <taxon>Fungi</taxon>
        <taxon>Dikarya</taxon>
        <taxon>Basidiomycota</taxon>
        <taxon>Agaricomycotina</taxon>
        <taxon>Agaricomycetes</taxon>
        <taxon>Polyporales</taxon>
        <taxon>Polyporaceae</taxon>
        <taxon>Dichomitus</taxon>
    </lineage>
</organism>
<dbReference type="SUPFAM" id="SSF52047">
    <property type="entry name" value="RNI-like"/>
    <property type="match status" value="1"/>
</dbReference>
<feature type="region of interest" description="Disordered" evidence="1">
    <location>
        <begin position="575"/>
        <end position="648"/>
    </location>
</feature>
<evidence type="ECO:0000313" key="2">
    <source>
        <dbReference type="EMBL" id="TBU58610.1"/>
    </source>
</evidence>
<accession>A0A4Q9PVT7</accession>